<organism evidence="4 5">
    <name type="scientific">Cloeon dipterum</name>
    <dbReference type="NCBI Taxonomy" id="197152"/>
    <lineage>
        <taxon>Eukaryota</taxon>
        <taxon>Metazoa</taxon>
        <taxon>Ecdysozoa</taxon>
        <taxon>Arthropoda</taxon>
        <taxon>Hexapoda</taxon>
        <taxon>Insecta</taxon>
        <taxon>Pterygota</taxon>
        <taxon>Palaeoptera</taxon>
        <taxon>Ephemeroptera</taxon>
        <taxon>Pisciforma</taxon>
        <taxon>Baetidae</taxon>
        <taxon>Cloeon</taxon>
    </lineage>
</organism>
<dbReference type="PROSITE" id="PS50088">
    <property type="entry name" value="ANK_REPEAT"/>
    <property type="match status" value="4"/>
</dbReference>
<feature type="repeat" description="ANK" evidence="3">
    <location>
        <begin position="356"/>
        <end position="388"/>
    </location>
</feature>
<protein>
    <submittedName>
        <fullName evidence="4">Uncharacterized protein</fullName>
    </submittedName>
</protein>
<dbReference type="PANTHER" id="PTHR24198:SF165">
    <property type="entry name" value="ANKYRIN REPEAT-CONTAINING PROTEIN-RELATED"/>
    <property type="match status" value="1"/>
</dbReference>
<dbReference type="Pfam" id="PF00023">
    <property type="entry name" value="Ank"/>
    <property type="match status" value="1"/>
</dbReference>
<dbReference type="PROSITE" id="PS50297">
    <property type="entry name" value="ANK_REP_REGION"/>
    <property type="match status" value="2"/>
</dbReference>
<dbReference type="OrthoDB" id="539213at2759"/>
<dbReference type="Pfam" id="PF13637">
    <property type="entry name" value="Ank_4"/>
    <property type="match status" value="1"/>
</dbReference>
<gene>
    <name evidence="4" type="ORF">CLODIP_2_CD04184</name>
</gene>
<keyword evidence="5" id="KW-1185">Reference proteome</keyword>
<evidence type="ECO:0000313" key="5">
    <source>
        <dbReference type="Proteomes" id="UP000494165"/>
    </source>
</evidence>
<reference evidence="4 5" key="1">
    <citation type="submission" date="2020-04" db="EMBL/GenBank/DDBJ databases">
        <authorList>
            <person name="Alioto T."/>
            <person name="Alioto T."/>
            <person name="Gomez Garrido J."/>
        </authorList>
    </citation>
    <scope>NUCLEOTIDE SEQUENCE [LARGE SCALE GENOMIC DNA]</scope>
</reference>
<name>A0A8S1DWB5_9INSE</name>
<dbReference type="Proteomes" id="UP000494165">
    <property type="component" value="Unassembled WGS sequence"/>
</dbReference>
<keyword evidence="2 3" id="KW-0040">ANK repeat</keyword>
<feature type="repeat" description="ANK" evidence="3">
    <location>
        <begin position="557"/>
        <end position="589"/>
    </location>
</feature>
<dbReference type="Pfam" id="PF12796">
    <property type="entry name" value="Ank_2"/>
    <property type="match status" value="2"/>
</dbReference>
<dbReference type="AlphaFoldDB" id="A0A8S1DWB5"/>
<evidence type="ECO:0000256" key="2">
    <source>
        <dbReference type="ARBA" id="ARBA00023043"/>
    </source>
</evidence>
<dbReference type="Gene3D" id="1.25.40.20">
    <property type="entry name" value="Ankyrin repeat-containing domain"/>
    <property type="match status" value="4"/>
</dbReference>
<dbReference type="InterPro" id="IPR002110">
    <property type="entry name" value="Ankyrin_rpt"/>
</dbReference>
<dbReference type="SUPFAM" id="SSF48403">
    <property type="entry name" value="Ankyrin repeat"/>
    <property type="match status" value="2"/>
</dbReference>
<evidence type="ECO:0000256" key="1">
    <source>
        <dbReference type="ARBA" id="ARBA00022737"/>
    </source>
</evidence>
<feature type="repeat" description="ANK" evidence="3">
    <location>
        <begin position="221"/>
        <end position="253"/>
    </location>
</feature>
<evidence type="ECO:0000313" key="4">
    <source>
        <dbReference type="EMBL" id="CAB3386298.1"/>
    </source>
</evidence>
<keyword evidence="1" id="KW-0677">Repeat</keyword>
<accession>A0A8S1DWB5</accession>
<dbReference type="PANTHER" id="PTHR24198">
    <property type="entry name" value="ANKYRIN REPEAT AND PROTEIN KINASE DOMAIN-CONTAINING PROTEIN"/>
    <property type="match status" value="1"/>
</dbReference>
<sequence length="616" mass="68946">MSERSDTVGEINSIDERFVEKTTEGLTPLMVAARDKDLLSCLEILIKEESVDTESPFGASLFHFAALNEEHGVEIVRHFIHSEGLDIKKTDIDGEEAIFYAVRKGNFRVAQVLLEMRGAETNNLLHFVIIHQRSEFVPSVHAWNPELIKETDLVRRNALHLAAEHADLIICKWLIGHGIDVASASYLGTVLHLASLNKIHGHQLVIFFASENLDLNKKSESGFRPVHAALAVENVEVAEDLLRLGAKLPTTNSENPLLFSVFRNKIKSAKFVYNKKESLLHGLDEDDRNALHIAGEAADQEMCQWLINMGINAHSLCLKWNSTLFHHVGLNKKHGVQLVRYSFFCLRLNINELDKSGYSPLFYALRAKNFAVAEEMLKLGANLQWQKNETNLFHACVTDNNLEGAKFVHSKDKRLMRKLGKSGMNALHLAANHADLRMCRWLCDENLDVLALSGVLQNNVLHFAALNVPHGKKLVPFFVEKGVNVNERNRSAWTALHAALSKENVKVAEELLEAGADIDVKLNSGNLLHFCVLLNKCSSIVFVVGEKRELVEETTAGGITPLHLAAKIANLQLCKFLVSHGAHVHARDNLKRTALDLVPEDMNDVRKYFKLVMGIK</sequence>
<dbReference type="EMBL" id="CADEPI010000468">
    <property type="protein sequence ID" value="CAB3386298.1"/>
    <property type="molecule type" value="Genomic_DNA"/>
</dbReference>
<feature type="repeat" description="ANK" evidence="3">
    <location>
        <begin position="491"/>
        <end position="523"/>
    </location>
</feature>
<dbReference type="InterPro" id="IPR036770">
    <property type="entry name" value="Ankyrin_rpt-contain_sf"/>
</dbReference>
<comment type="caution">
    <text evidence="4">The sequence shown here is derived from an EMBL/GenBank/DDBJ whole genome shotgun (WGS) entry which is preliminary data.</text>
</comment>
<dbReference type="SMART" id="SM00248">
    <property type="entry name" value="ANK"/>
    <property type="match status" value="12"/>
</dbReference>
<proteinExistence type="predicted"/>
<evidence type="ECO:0000256" key="3">
    <source>
        <dbReference type="PROSITE-ProRule" id="PRU00023"/>
    </source>
</evidence>